<evidence type="ECO:0000313" key="5">
    <source>
        <dbReference type="Proteomes" id="UP000612746"/>
    </source>
</evidence>
<dbReference type="SUPFAM" id="SSF117281">
    <property type="entry name" value="Kelch motif"/>
    <property type="match status" value="2"/>
</dbReference>
<name>A0A8H7PFZ8_9FUNG</name>
<evidence type="ECO:0000256" key="3">
    <source>
        <dbReference type="SAM" id="MobiDB-lite"/>
    </source>
</evidence>
<dbReference type="OrthoDB" id="10251809at2759"/>
<dbReference type="PANTHER" id="PTHR46093:SF18">
    <property type="entry name" value="FIBRONECTIN TYPE-III DOMAIN-CONTAINING PROTEIN"/>
    <property type="match status" value="1"/>
</dbReference>
<comment type="caution">
    <text evidence="4">The sequence shown here is derived from an EMBL/GenBank/DDBJ whole genome shotgun (WGS) entry which is preliminary data.</text>
</comment>
<proteinExistence type="predicted"/>
<dbReference type="Proteomes" id="UP000612746">
    <property type="component" value="Unassembled WGS sequence"/>
</dbReference>
<dbReference type="Gene3D" id="2.120.10.80">
    <property type="entry name" value="Kelch-type beta propeller"/>
    <property type="match status" value="2"/>
</dbReference>
<dbReference type="Pfam" id="PF24681">
    <property type="entry name" value="Kelch_KLHDC2_KLHL20_DRC7"/>
    <property type="match status" value="2"/>
</dbReference>
<evidence type="ECO:0000256" key="1">
    <source>
        <dbReference type="ARBA" id="ARBA00022441"/>
    </source>
</evidence>
<keyword evidence="5" id="KW-1185">Reference proteome</keyword>
<feature type="compositionally biased region" description="Polar residues" evidence="3">
    <location>
        <begin position="1"/>
        <end position="19"/>
    </location>
</feature>
<dbReference type="SMR" id="A0A8H7PFZ8"/>
<dbReference type="InterPro" id="IPR015915">
    <property type="entry name" value="Kelch-typ_b-propeller"/>
</dbReference>
<evidence type="ECO:0000313" key="4">
    <source>
        <dbReference type="EMBL" id="KAG2172990.1"/>
    </source>
</evidence>
<evidence type="ECO:0000256" key="2">
    <source>
        <dbReference type="ARBA" id="ARBA00022737"/>
    </source>
</evidence>
<organism evidence="4 5">
    <name type="scientific">Umbelopsis vinacea</name>
    <dbReference type="NCBI Taxonomy" id="44442"/>
    <lineage>
        <taxon>Eukaryota</taxon>
        <taxon>Fungi</taxon>
        <taxon>Fungi incertae sedis</taxon>
        <taxon>Mucoromycota</taxon>
        <taxon>Mucoromycotina</taxon>
        <taxon>Umbelopsidomycetes</taxon>
        <taxon>Umbelopsidales</taxon>
        <taxon>Umbelopsidaceae</taxon>
        <taxon>Umbelopsis</taxon>
    </lineage>
</organism>
<evidence type="ECO:0008006" key="6">
    <source>
        <dbReference type="Google" id="ProtNLM"/>
    </source>
</evidence>
<dbReference type="PANTHER" id="PTHR46093">
    <property type="entry name" value="ACYL-COA-BINDING DOMAIN-CONTAINING PROTEIN 5"/>
    <property type="match status" value="1"/>
</dbReference>
<feature type="compositionally biased region" description="Polar residues" evidence="3">
    <location>
        <begin position="28"/>
        <end position="66"/>
    </location>
</feature>
<dbReference type="AlphaFoldDB" id="A0A8H7PFZ8"/>
<dbReference type="EMBL" id="JAEPRA010000020">
    <property type="protein sequence ID" value="KAG2172990.1"/>
    <property type="molecule type" value="Genomic_DNA"/>
</dbReference>
<protein>
    <recommendedName>
        <fullName evidence="6">Galactose oxidase</fullName>
    </recommendedName>
</protein>
<feature type="region of interest" description="Disordered" evidence="3">
    <location>
        <begin position="81"/>
        <end position="116"/>
    </location>
</feature>
<sequence length="458" mass="50556">MDQNGFSQDLQGTMSEPQSPTLPPSDPDTYNFTPHTSYDSQNDGVSTTSSGKIRQTGDNMPGSQRGNFWAHHFMSLPTVFSSSPTNYNRQPHSSSISRPTTPPHHRPKKSSVPAENADIIATPNVPSAPAPGMYWSRATTYGRGPSKCLRAHTATIIGELMYIFGGCDVRNCFSTLFILDLDTLSWSKPRTYGDCPPPCRAHSSTLVEREMDIPGKKSSWIYVFGGGDGPNYSNALYVLDAETLIWTKPPTHGTAPTPRRAHTTCYWQSKIYVFGGGDGARALHDVHVLDISDPKHLQWSEIQPTGALPGSRGYHTGNLVGDKYIIYGGSDGHECFSDVHILDLPSNHWYQVELDCSIPRLSHTSTQVGSYLFVVGGHDGSKYSSEVLLLNLVTMNWETRKIYGTIPLSRGYHTVVLYDSRLILFGGYDGKNAFDDVYMLELSACAYLPQITNFIIDV</sequence>
<keyword evidence="1" id="KW-0880">Kelch repeat</keyword>
<reference evidence="4" key="1">
    <citation type="submission" date="2020-12" db="EMBL/GenBank/DDBJ databases">
        <title>Metabolic potential, ecology and presence of endohyphal bacteria is reflected in genomic diversity of Mucoromycotina.</title>
        <authorList>
            <person name="Muszewska A."/>
            <person name="Okrasinska A."/>
            <person name="Steczkiewicz K."/>
            <person name="Drgas O."/>
            <person name="Orlowska M."/>
            <person name="Perlinska-Lenart U."/>
            <person name="Aleksandrzak-Piekarczyk T."/>
            <person name="Szatraj K."/>
            <person name="Zielenkiewicz U."/>
            <person name="Pilsyk S."/>
            <person name="Malc E."/>
            <person name="Mieczkowski P."/>
            <person name="Kruszewska J.S."/>
            <person name="Biernat P."/>
            <person name="Pawlowska J."/>
        </authorList>
    </citation>
    <scope>NUCLEOTIDE SEQUENCE</scope>
    <source>
        <strain evidence="4">WA0000051536</strain>
    </source>
</reference>
<feature type="compositionally biased region" description="Polar residues" evidence="3">
    <location>
        <begin position="81"/>
        <end position="99"/>
    </location>
</feature>
<feature type="region of interest" description="Disordered" evidence="3">
    <location>
        <begin position="1"/>
        <end position="66"/>
    </location>
</feature>
<gene>
    <name evidence="4" type="ORF">INT44_006963</name>
</gene>
<keyword evidence="2" id="KW-0677">Repeat</keyword>
<accession>A0A8H7PFZ8</accession>